<dbReference type="AlphaFoldDB" id="I4EMW6"/>
<evidence type="ECO:0000313" key="2">
    <source>
        <dbReference type="Proteomes" id="UP000004221"/>
    </source>
</evidence>
<protein>
    <submittedName>
        <fullName evidence="1">Uncharacterized protein</fullName>
    </submittedName>
</protein>
<reference evidence="1 2" key="1">
    <citation type="journal article" date="2012" name="ISME J.">
        <title>Nitrification expanded: discovery, physiology and genomics of a nitrite-oxidizing bacterium from the phylum Chloroflexi.</title>
        <authorList>
            <person name="Sorokin D.Y."/>
            <person name="Lucker S."/>
            <person name="Vejmelkova D."/>
            <person name="Kostrikina N.A."/>
            <person name="Kleerebezem R."/>
            <person name="Rijpstra W.I."/>
            <person name="Damste J.S."/>
            <person name="Le Paslier D."/>
            <person name="Muyzer G."/>
            <person name="Wagner M."/>
            <person name="van Loosdrecht M.C."/>
            <person name="Daims H."/>
        </authorList>
    </citation>
    <scope>NUCLEOTIDE SEQUENCE [LARGE SCALE GENOMIC DNA]</scope>
    <source>
        <strain evidence="2">none</strain>
    </source>
</reference>
<proteinExistence type="predicted"/>
<keyword evidence="2" id="KW-1185">Reference proteome</keyword>
<name>I4EMW6_9BACT</name>
<sequence>MFLMYVSQIIPFYNYSQVPENIVHTPDTLFSPDDQNKVYNRTSHTLTILATIILKFFCLSFLL</sequence>
<accession>I4EMW6</accession>
<gene>
    <name evidence="1" type="ORF">NITHO_6690001</name>
</gene>
<dbReference type="EMBL" id="CAGS01000633">
    <property type="protein sequence ID" value="CCF86029.1"/>
    <property type="molecule type" value="Genomic_DNA"/>
</dbReference>
<evidence type="ECO:0000313" key="1">
    <source>
        <dbReference type="EMBL" id="CCF86029.1"/>
    </source>
</evidence>
<dbReference type="Proteomes" id="UP000004221">
    <property type="component" value="Unassembled WGS sequence"/>
</dbReference>
<comment type="caution">
    <text evidence="1">The sequence shown here is derived from an EMBL/GenBank/DDBJ whole genome shotgun (WGS) entry which is preliminary data.</text>
</comment>
<organism evidence="1 2">
    <name type="scientific">Nitrolancea hollandica Lb</name>
    <dbReference type="NCBI Taxonomy" id="1129897"/>
    <lineage>
        <taxon>Bacteria</taxon>
        <taxon>Pseudomonadati</taxon>
        <taxon>Thermomicrobiota</taxon>
        <taxon>Thermomicrobia</taxon>
        <taxon>Sphaerobacterales</taxon>
        <taxon>Sphaerobacterineae</taxon>
        <taxon>Sphaerobacteraceae</taxon>
        <taxon>Nitrolancea</taxon>
    </lineage>
</organism>